<keyword evidence="3 5" id="KW-1133">Transmembrane helix</keyword>
<dbReference type="PROSITE" id="PS50850">
    <property type="entry name" value="MFS"/>
    <property type="match status" value="1"/>
</dbReference>
<organism evidence="7 8">
    <name type="scientific">Microbacterium pseudoresistens</name>
    <dbReference type="NCBI Taxonomy" id="640634"/>
    <lineage>
        <taxon>Bacteria</taxon>
        <taxon>Bacillati</taxon>
        <taxon>Actinomycetota</taxon>
        <taxon>Actinomycetes</taxon>
        <taxon>Micrococcales</taxon>
        <taxon>Microbacteriaceae</taxon>
        <taxon>Microbacterium</taxon>
    </lineage>
</organism>
<keyword evidence="8" id="KW-1185">Reference proteome</keyword>
<feature type="transmembrane region" description="Helical" evidence="5">
    <location>
        <begin position="235"/>
        <end position="263"/>
    </location>
</feature>
<feature type="transmembrane region" description="Helical" evidence="5">
    <location>
        <begin position="102"/>
        <end position="122"/>
    </location>
</feature>
<dbReference type="Gene3D" id="1.20.1250.20">
    <property type="entry name" value="MFS general substrate transporter like domains"/>
    <property type="match status" value="2"/>
</dbReference>
<comment type="subcellular location">
    <subcellularLocation>
        <location evidence="1">Cell membrane</location>
        <topology evidence="1">Multi-pass membrane protein</topology>
    </subcellularLocation>
</comment>
<dbReference type="Proteomes" id="UP000552045">
    <property type="component" value="Unassembled WGS sequence"/>
</dbReference>
<keyword evidence="2 5" id="KW-0812">Transmembrane</keyword>
<gene>
    <name evidence="7" type="ORF">BKA02_002376</name>
</gene>
<comment type="caution">
    <text evidence="7">The sequence shown here is derived from an EMBL/GenBank/DDBJ whole genome shotgun (WGS) entry which is preliminary data.</text>
</comment>
<evidence type="ECO:0000256" key="5">
    <source>
        <dbReference type="SAM" id="Phobius"/>
    </source>
</evidence>
<accession>A0A7Y9EWV9</accession>
<feature type="transmembrane region" description="Helical" evidence="5">
    <location>
        <begin position="305"/>
        <end position="323"/>
    </location>
</feature>
<protein>
    <submittedName>
        <fullName evidence="7">MFS family permease</fullName>
    </submittedName>
</protein>
<evidence type="ECO:0000256" key="2">
    <source>
        <dbReference type="ARBA" id="ARBA00022692"/>
    </source>
</evidence>
<sequence>MPDTAPSAFSPRPTSARPRAGALWLTLFTLAWLAIWTVQLTPLQLLLPLQLDAQNSSGEWVSGVVWAGIVLSVGGLAGIVAGPAAGALSDRTRSRWGRRRPWAIGGSLVAAAGLLLTGIATGPWAIGGAWIVVSIGVAAASAALTAMIADQLTTQRGAASAAASSAQAVGIVVGVGAVVLLGLGIVASYVMLAAFIVVIGVGTALLLPDPPADHLPARVDVSTRRRLSSLRDRDFLWLLIGRLIVNIGNALGTSLLLFFLLYGIRVAAEEAEDDLLLLIVIYTVFVVIASIVVGMISDRWGHRRVLTVLAALVQAVSGLVILVSQDLGTTCIAAAVMGVGYGAYMAVSLAFATDLLRDPDDHARDLGLVNVSANLGQLLGPLIGAGLVVLVGGFWLLFAMAAALSVAGALTTLAVRNPAVSTPASPEPAPEPR</sequence>
<dbReference type="PANTHER" id="PTHR23528:SF1">
    <property type="entry name" value="MAJOR FACILITATOR SUPERFAMILY (MFS) PROFILE DOMAIN-CONTAINING PROTEIN"/>
    <property type="match status" value="1"/>
</dbReference>
<evidence type="ECO:0000313" key="8">
    <source>
        <dbReference type="Proteomes" id="UP000552045"/>
    </source>
</evidence>
<feature type="transmembrane region" description="Helical" evidence="5">
    <location>
        <begin position="394"/>
        <end position="415"/>
    </location>
</feature>
<name>A0A7Y9EWV9_9MICO</name>
<dbReference type="InterPro" id="IPR020846">
    <property type="entry name" value="MFS_dom"/>
</dbReference>
<evidence type="ECO:0000256" key="3">
    <source>
        <dbReference type="ARBA" id="ARBA00022989"/>
    </source>
</evidence>
<feature type="transmembrane region" description="Helical" evidence="5">
    <location>
        <begin position="128"/>
        <end position="149"/>
    </location>
</feature>
<evidence type="ECO:0000256" key="1">
    <source>
        <dbReference type="ARBA" id="ARBA00004651"/>
    </source>
</evidence>
<dbReference type="PANTHER" id="PTHR23528">
    <property type="match status" value="1"/>
</dbReference>
<evidence type="ECO:0000259" key="6">
    <source>
        <dbReference type="PROSITE" id="PS50850"/>
    </source>
</evidence>
<reference evidence="7 8" key="1">
    <citation type="submission" date="2020-07" db="EMBL/GenBank/DDBJ databases">
        <title>Sequencing the genomes of 1000 actinobacteria strains.</title>
        <authorList>
            <person name="Klenk H.-P."/>
        </authorList>
    </citation>
    <scope>NUCLEOTIDE SEQUENCE [LARGE SCALE GENOMIC DNA]</scope>
    <source>
        <strain evidence="7 8">DSM 22185</strain>
    </source>
</reference>
<dbReference type="AlphaFoldDB" id="A0A7Y9EWV9"/>
<feature type="transmembrane region" description="Helical" evidence="5">
    <location>
        <begin position="21"/>
        <end position="40"/>
    </location>
</feature>
<proteinExistence type="predicted"/>
<feature type="transmembrane region" description="Helical" evidence="5">
    <location>
        <begin position="275"/>
        <end position="293"/>
    </location>
</feature>
<dbReference type="InterPro" id="IPR036259">
    <property type="entry name" value="MFS_trans_sf"/>
</dbReference>
<dbReference type="RefSeq" id="WP_179434329.1">
    <property type="nucleotide sequence ID" value="NZ_BAABLC010000006.1"/>
</dbReference>
<evidence type="ECO:0000313" key="7">
    <source>
        <dbReference type="EMBL" id="NYD55321.1"/>
    </source>
</evidence>
<feature type="transmembrane region" description="Helical" evidence="5">
    <location>
        <begin position="335"/>
        <end position="356"/>
    </location>
</feature>
<dbReference type="GO" id="GO:0022857">
    <property type="term" value="F:transmembrane transporter activity"/>
    <property type="evidence" value="ECO:0007669"/>
    <property type="project" value="InterPro"/>
</dbReference>
<evidence type="ECO:0000256" key="4">
    <source>
        <dbReference type="ARBA" id="ARBA00023136"/>
    </source>
</evidence>
<dbReference type="SUPFAM" id="SSF103473">
    <property type="entry name" value="MFS general substrate transporter"/>
    <property type="match status" value="1"/>
</dbReference>
<feature type="transmembrane region" description="Helical" evidence="5">
    <location>
        <begin position="60"/>
        <end position="81"/>
    </location>
</feature>
<feature type="domain" description="Major facilitator superfamily (MFS) profile" evidence="6">
    <location>
        <begin position="234"/>
        <end position="433"/>
    </location>
</feature>
<dbReference type="InterPro" id="IPR011701">
    <property type="entry name" value="MFS"/>
</dbReference>
<keyword evidence="4 5" id="KW-0472">Membrane</keyword>
<dbReference type="GO" id="GO:0005886">
    <property type="term" value="C:plasma membrane"/>
    <property type="evidence" value="ECO:0007669"/>
    <property type="project" value="UniProtKB-SubCell"/>
</dbReference>
<dbReference type="EMBL" id="JACCBH010000001">
    <property type="protein sequence ID" value="NYD55321.1"/>
    <property type="molecule type" value="Genomic_DNA"/>
</dbReference>
<dbReference type="Pfam" id="PF07690">
    <property type="entry name" value="MFS_1"/>
    <property type="match status" value="1"/>
</dbReference>
<feature type="transmembrane region" description="Helical" evidence="5">
    <location>
        <begin position="161"/>
        <end position="183"/>
    </location>
</feature>